<dbReference type="EMBL" id="JAJVKT010000011">
    <property type="protein sequence ID" value="MCE7509154.1"/>
    <property type="molecule type" value="Genomic_DNA"/>
</dbReference>
<sequence>MADNKRALPALALGAVSSLFLVQNAQAGAELSAGVWWVYQYVDKSDFGGPNSAFDADLDRETGGNFADPAFILYADDDGGYGPWRFSAEARIGRGSFTDVNNNSSGDTFAMHKAWIGYEFNDHTLLKVGKSQVPFGWKTVNFWPGDGLQGGYGDQMDVGFKLSGDAGDFHYDAAYYHQDDWGEDSTDTLDDNGHWGTSDSYRKLKTGVLNLDWRFQEGHTVGASVQYGRMQDLTADTASGRKADGEHVAYDLHYLYQRGPWSFKYRFVDARRDFGGLDAFLASDAAPADEEVKTQRHVAEVMYQNRNWAYYLDGGVASTDTRNNDAGDVQFYAPGIRYKYGPGWLYLEYLWSDGDIDANGDVYEGNFNAVYVAFDFYF</sequence>
<keyword evidence="1" id="KW-0732">Signal</keyword>
<evidence type="ECO:0000256" key="1">
    <source>
        <dbReference type="SAM" id="SignalP"/>
    </source>
</evidence>
<dbReference type="Proteomes" id="UP001107961">
    <property type="component" value="Unassembled WGS sequence"/>
</dbReference>
<proteinExistence type="predicted"/>
<protein>
    <recommendedName>
        <fullName evidence="4">Porin</fullName>
    </recommendedName>
</protein>
<reference evidence="2" key="1">
    <citation type="submission" date="2022-01" db="EMBL/GenBank/DDBJ databases">
        <authorList>
            <person name="Karlyshev A.V."/>
            <person name="Jaspars M."/>
        </authorList>
    </citation>
    <scope>NUCLEOTIDE SEQUENCE</scope>
    <source>
        <strain evidence="2">AGSA3-2</strain>
    </source>
</reference>
<comment type="caution">
    <text evidence="2">The sequence shown here is derived from an EMBL/GenBank/DDBJ whole genome shotgun (WGS) entry which is preliminary data.</text>
</comment>
<evidence type="ECO:0000313" key="3">
    <source>
        <dbReference type="Proteomes" id="UP001107961"/>
    </source>
</evidence>
<organism evidence="2 3">
    <name type="scientific">Alloalcanivorax xenomutans</name>
    <dbReference type="NCBI Taxonomy" id="1094342"/>
    <lineage>
        <taxon>Bacteria</taxon>
        <taxon>Pseudomonadati</taxon>
        <taxon>Pseudomonadota</taxon>
        <taxon>Gammaproteobacteria</taxon>
        <taxon>Oceanospirillales</taxon>
        <taxon>Alcanivoracaceae</taxon>
        <taxon>Alloalcanivorax</taxon>
    </lineage>
</organism>
<accession>A0A9Q3W533</accession>
<keyword evidence="3" id="KW-1185">Reference proteome</keyword>
<name>A0A9Q3W533_9GAMM</name>
<dbReference type="RefSeq" id="WP_022995508.1">
    <property type="nucleotide sequence ID" value="NZ_CBDDTQ010000001.1"/>
</dbReference>
<dbReference type="SUPFAM" id="SSF56935">
    <property type="entry name" value="Porins"/>
    <property type="match status" value="1"/>
</dbReference>
<dbReference type="AlphaFoldDB" id="A0A9Q3W533"/>
<evidence type="ECO:0008006" key="4">
    <source>
        <dbReference type="Google" id="ProtNLM"/>
    </source>
</evidence>
<gene>
    <name evidence="2" type="ORF">LZG35_10950</name>
</gene>
<feature type="chain" id="PRO_5040166101" description="Porin" evidence="1">
    <location>
        <begin position="28"/>
        <end position="378"/>
    </location>
</feature>
<dbReference type="KEGG" id="axe:P40_06620"/>
<feature type="signal peptide" evidence="1">
    <location>
        <begin position="1"/>
        <end position="27"/>
    </location>
</feature>
<evidence type="ECO:0000313" key="2">
    <source>
        <dbReference type="EMBL" id="MCE7509154.1"/>
    </source>
</evidence>